<evidence type="ECO:0000313" key="3">
    <source>
        <dbReference type="Proteomes" id="UP000800093"/>
    </source>
</evidence>
<dbReference type="AlphaFoldDB" id="A0A9P4K003"/>
<gene>
    <name evidence="2" type="ORF">CC78DRAFT_128718</name>
</gene>
<proteinExistence type="predicted"/>
<organism evidence="2 3">
    <name type="scientific">Lojkania enalia</name>
    <dbReference type="NCBI Taxonomy" id="147567"/>
    <lineage>
        <taxon>Eukaryota</taxon>
        <taxon>Fungi</taxon>
        <taxon>Dikarya</taxon>
        <taxon>Ascomycota</taxon>
        <taxon>Pezizomycotina</taxon>
        <taxon>Dothideomycetes</taxon>
        <taxon>Pleosporomycetidae</taxon>
        <taxon>Pleosporales</taxon>
        <taxon>Pleosporales incertae sedis</taxon>
        <taxon>Lojkania</taxon>
    </lineage>
</organism>
<comment type="caution">
    <text evidence="2">The sequence shown here is derived from an EMBL/GenBank/DDBJ whole genome shotgun (WGS) entry which is preliminary data.</text>
</comment>
<sequence>MHIHTYPVIQDSRHERFVSKHSLDAHFLQSLQSSKRHGTTQAYRDTKSLLSICCISLHMDHSVTQFTVRTQVFMGMHTLARHTSVRKILRDAINPHHTTPHRTAPQRTKDRKKLPAPPRPATNPLPSGTPLHLTN</sequence>
<accession>A0A9P4K003</accession>
<evidence type="ECO:0000256" key="1">
    <source>
        <dbReference type="SAM" id="MobiDB-lite"/>
    </source>
</evidence>
<feature type="region of interest" description="Disordered" evidence="1">
    <location>
        <begin position="90"/>
        <end position="135"/>
    </location>
</feature>
<reference evidence="3" key="1">
    <citation type="journal article" date="2020" name="Stud. Mycol.">
        <title>101 Dothideomycetes genomes: A test case for predicting lifestyles and emergence of pathogens.</title>
        <authorList>
            <person name="Haridas S."/>
            <person name="Albert R."/>
            <person name="Binder M."/>
            <person name="Bloem J."/>
            <person name="LaButti K."/>
            <person name="Salamov A."/>
            <person name="Andreopoulos B."/>
            <person name="Baker S."/>
            <person name="Barry K."/>
            <person name="Bills G."/>
            <person name="Bluhm B."/>
            <person name="Cannon C."/>
            <person name="Castanera R."/>
            <person name="Culley D."/>
            <person name="Daum C."/>
            <person name="Ezra D."/>
            <person name="Gonzalez J."/>
            <person name="Henrissat B."/>
            <person name="Kuo A."/>
            <person name="Liang C."/>
            <person name="Lipzen A."/>
            <person name="Lutzoni F."/>
            <person name="Magnuson J."/>
            <person name="Mondo S."/>
            <person name="Nolan M."/>
            <person name="Ohm R."/>
            <person name="Pangilinan J."/>
            <person name="Park H.-J."/>
            <person name="Ramirez L."/>
            <person name="Alfaro M."/>
            <person name="Sun H."/>
            <person name="Tritt A."/>
            <person name="Yoshinaga Y."/>
            <person name="Zwiers L.-H."/>
            <person name="Turgeon B."/>
            <person name="Goodwin S."/>
            <person name="Spatafora J."/>
            <person name="Crous P."/>
            <person name="Grigoriev I."/>
        </authorList>
    </citation>
    <scope>NUCLEOTIDE SEQUENCE [LARGE SCALE GENOMIC DNA]</scope>
    <source>
        <strain evidence="3">CBS 304.66</strain>
    </source>
</reference>
<keyword evidence="3" id="KW-1185">Reference proteome</keyword>
<protein>
    <submittedName>
        <fullName evidence="2">Uncharacterized protein</fullName>
    </submittedName>
</protein>
<dbReference type="Proteomes" id="UP000800093">
    <property type="component" value="Unassembled WGS sequence"/>
</dbReference>
<evidence type="ECO:0000313" key="2">
    <source>
        <dbReference type="EMBL" id="KAF2258183.1"/>
    </source>
</evidence>
<name>A0A9P4K003_9PLEO</name>
<dbReference type="EMBL" id="ML986776">
    <property type="protein sequence ID" value="KAF2258183.1"/>
    <property type="molecule type" value="Genomic_DNA"/>
</dbReference>